<evidence type="ECO:0000256" key="1">
    <source>
        <dbReference type="SAM" id="MobiDB-lite"/>
    </source>
</evidence>
<dbReference type="VEuPathDB" id="FungiDB:L203_05508"/>
<feature type="transmembrane region" description="Helical" evidence="2">
    <location>
        <begin position="48"/>
        <end position="72"/>
    </location>
</feature>
<feature type="compositionally biased region" description="Low complexity" evidence="1">
    <location>
        <begin position="106"/>
        <end position="123"/>
    </location>
</feature>
<dbReference type="GeneID" id="91089250"/>
<proteinExistence type="predicted"/>
<keyword evidence="2" id="KW-0812">Transmembrane</keyword>
<sequence>MSNFSGPTPASIAAFVPVKRQSYVTVSVLASETPTAYGTNKKDSSFPIAIAIPALVGGVVVGLALFSLWWWWRKRSRRIKKQRWEEALMRKKKRAAAAAEKDKPSRPSTSSSRQNSDSPSKSPISEKFNTHHVLPPPSVAQPYYSASGPIPQGGYGYKYGNEYGYQLQPEVGHLQNAQHGYNQYGQPITQQPQYESNYAAAPAELSRTSMERNSSEEVMAPLASNGSLPGSSSSSIQSHSVSIPSPRRASPEEKDSVSNPPASTTKDPKKSRAGPRIAAAESAAANASVDPMYRHKPSKPSPLAIKAEQQKNPFFSGSENLDSSTDVGRSNVKSDEWGVALGSPDRDNAFSDSQAAVLDRAAKSDYSQDPYLSKRHQTQSGMYSQDPYASYHDEAKESKQHDVAESIGLDNTRSRNMKVNNRL</sequence>
<dbReference type="AlphaFoldDB" id="A0A1E3I1C8"/>
<evidence type="ECO:0000313" key="4">
    <source>
        <dbReference type="Proteomes" id="UP000094043"/>
    </source>
</evidence>
<reference evidence="3" key="3">
    <citation type="submission" date="2024-01" db="EMBL/GenBank/DDBJ databases">
        <authorList>
            <person name="Coelho M.A."/>
            <person name="David-Palma M."/>
            <person name="Shea T."/>
            <person name="Sun S."/>
            <person name="Cuomo C.A."/>
            <person name="Heitman J."/>
        </authorList>
    </citation>
    <scope>NUCLEOTIDE SEQUENCE</scope>
    <source>
        <strain evidence="3">CBS 7841</strain>
    </source>
</reference>
<feature type="region of interest" description="Disordered" evidence="1">
    <location>
        <begin position="202"/>
        <end position="423"/>
    </location>
</feature>
<feature type="compositionally biased region" description="Low complexity" evidence="1">
    <location>
        <begin position="274"/>
        <end position="287"/>
    </location>
</feature>
<feature type="compositionally biased region" description="Basic and acidic residues" evidence="1">
    <location>
        <begin position="391"/>
        <end position="404"/>
    </location>
</feature>
<dbReference type="OrthoDB" id="2575053at2759"/>
<keyword evidence="2" id="KW-0472">Membrane</keyword>
<protein>
    <submittedName>
        <fullName evidence="3">Uncharacterized protein</fullName>
    </submittedName>
</protein>
<name>A0A1E3I1C8_9TREE</name>
<dbReference type="EMBL" id="CP143789">
    <property type="protein sequence ID" value="WVN89811.1"/>
    <property type="molecule type" value="Genomic_DNA"/>
</dbReference>
<dbReference type="KEGG" id="cdep:91089250"/>
<keyword evidence="2" id="KW-1133">Transmembrane helix</keyword>
<dbReference type="RefSeq" id="XP_066070511.1">
    <property type="nucleotide sequence ID" value="XM_066214414.1"/>
</dbReference>
<evidence type="ECO:0000313" key="3">
    <source>
        <dbReference type="EMBL" id="WVN89811.1"/>
    </source>
</evidence>
<dbReference type="Proteomes" id="UP000094043">
    <property type="component" value="Chromosome 6"/>
</dbReference>
<reference evidence="3" key="1">
    <citation type="submission" date="2016-06" db="EMBL/GenBank/DDBJ databases">
        <authorList>
            <person name="Cuomo C."/>
            <person name="Litvintseva A."/>
            <person name="Heitman J."/>
            <person name="Chen Y."/>
            <person name="Sun S."/>
            <person name="Springer D."/>
            <person name="Dromer F."/>
            <person name="Young S."/>
            <person name="Zeng Q."/>
            <person name="Chapman S."/>
            <person name="Gujja S."/>
            <person name="Saif S."/>
            <person name="Birren B."/>
        </authorList>
    </citation>
    <scope>NUCLEOTIDE SEQUENCE</scope>
    <source>
        <strain evidence="3">CBS 7841</strain>
    </source>
</reference>
<feature type="region of interest" description="Disordered" evidence="1">
    <location>
        <begin position="90"/>
        <end position="132"/>
    </location>
</feature>
<organism evidence="3 4">
    <name type="scientific">Cryptococcus depauperatus CBS 7841</name>
    <dbReference type="NCBI Taxonomy" id="1295531"/>
    <lineage>
        <taxon>Eukaryota</taxon>
        <taxon>Fungi</taxon>
        <taxon>Dikarya</taxon>
        <taxon>Basidiomycota</taxon>
        <taxon>Agaricomycotina</taxon>
        <taxon>Tremellomycetes</taxon>
        <taxon>Tremellales</taxon>
        <taxon>Cryptococcaceae</taxon>
        <taxon>Cryptococcus</taxon>
    </lineage>
</organism>
<reference evidence="3" key="2">
    <citation type="journal article" date="2022" name="Elife">
        <title>Obligate sexual reproduction of a homothallic fungus closely related to the Cryptococcus pathogenic species complex.</title>
        <authorList>
            <person name="Passer A.R."/>
            <person name="Clancey S.A."/>
            <person name="Shea T."/>
            <person name="David-Palma M."/>
            <person name="Averette A.F."/>
            <person name="Boekhout T."/>
            <person name="Porcel B.M."/>
            <person name="Nowrousian M."/>
            <person name="Cuomo C.A."/>
            <person name="Sun S."/>
            <person name="Heitman J."/>
            <person name="Coelho M.A."/>
        </authorList>
    </citation>
    <scope>NUCLEOTIDE SEQUENCE</scope>
    <source>
        <strain evidence="3">CBS 7841</strain>
    </source>
</reference>
<accession>A0A1E3I1C8</accession>
<keyword evidence="4" id="KW-1185">Reference proteome</keyword>
<gene>
    <name evidence="3" type="ORF">L203_105041</name>
</gene>
<feature type="compositionally biased region" description="Low complexity" evidence="1">
    <location>
        <begin position="224"/>
        <end position="245"/>
    </location>
</feature>
<feature type="compositionally biased region" description="Polar residues" evidence="1">
    <location>
        <begin position="310"/>
        <end position="328"/>
    </location>
</feature>
<evidence type="ECO:0000256" key="2">
    <source>
        <dbReference type="SAM" id="Phobius"/>
    </source>
</evidence>